<dbReference type="InterPro" id="IPR019734">
    <property type="entry name" value="TPR_rpt"/>
</dbReference>
<keyword evidence="1" id="KW-0802">TPR repeat</keyword>
<feature type="compositionally biased region" description="Low complexity" evidence="2">
    <location>
        <begin position="894"/>
        <end position="904"/>
    </location>
</feature>
<dbReference type="PROSITE" id="PS50005">
    <property type="entry name" value="TPR"/>
    <property type="match status" value="4"/>
</dbReference>
<feature type="repeat" description="TPR" evidence="1">
    <location>
        <begin position="693"/>
        <end position="726"/>
    </location>
</feature>
<feature type="region of interest" description="Disordered" evidence="2">
    <location>
        <begin position="142"/>
        <end position="230"/>
    </location>
</feature>
<feature type="compositionally biased region" description="Basic and acidic residues" evidence="2">
    <location>
        <begin position="209"/>
        <end position="230"/>
    </location>
</feature>
<dbReference type="OrthoDB" id="1926212at2759"/>
<dbReference type="InterPro" id="IPR044650">
    <property type="entry name" value="SRFR1-like"/>
</dbReference>
<sequence length="1210" mass="136320">MPSAISERVELAKHCSSRDWSKAIRVLDSLLAQSCAIQDICNRAFCYSQLELHKHVIKDCDRALQLDPTLLQAYILKGRAFSSLGRKDDALFVWEQGYDHALHQSADLKQLLELEELLKFAKQDRSAGFETHVVESRLSMYVTESRPHSKSDETSKHQNKLSDISNLCSESRNVPGIHSKPGDNFEIHKGISDEGGRSLKLVPESGCHTSEKSSETSKNTSKESDKSELCSELRDAPEICCKSGDNFDMDNGRSEKAERNQKPGILLNETHDILDLPNHVSGSCSGVNNASDLSSRLSMIPGNLGDTSEILSKSSNKANMHTEVTDDAKRNKKLCVTRISKTKSISVDFRLSRGIAQVNEGKYAIAISIFNQILKEDPTYPEALIGRGTAHAFKRELGSAIADFSKAIESNPSAGEAWKRRGQARAALGESAEAINDLTKALEFEPNSADILHERGIVSYKFKDFDAAVEDLSACVKLDMDNMSAYTYLGLALSSIGEYKRAEEAHLKAIHLDRNFLEAWAHLTQHQLAIRHGPSWNWADEKVSSQLTGLYKACFQSDSSLFSYTLSITLLAQLFSSFIFLALSLTSQRMIEDSDHTQFKHGKWKRDEGEMRVVVGIVVIHRLQEHNRTMLHWFYQDLANSTKALDCINQLLQIDSRFAKAYHLRGLLLHGMGEHRKAIKDLSIGLSIENANIESLYLRASCYHAIGEYGEAVKDYDATLDLELDSMEKFVLQCLAFYQKEIALYTASKINSEFCWFDIDGDIDPLFKEYWCKRLHPKNVCEKVYRQPPLRDSLKRGKLRKQDFATTKQKIALLLAADSIGQKIQYDCYGFLSNRRQHRMAGLAIIEIAQKVAKAWRSVQNEWKHSNKSTSKYGKRVRRRINIPSQNRGGAGCSTSSSSETTTSYGVLEDRSSVHSMMSWKDVYSMAVKWRQISEPCDPVVWINKLSEEFNSGFGSHTPMILGQAKVIRYYQNYERTFDAAKTIMKDKLFVHNKSDNIIDLPKDKIQAIIDAKNCTDLYNIVGEDFWLATWCSSTAFEEKQLEGTRITLVKMSEGGFDFAIRTPCMPSRWDEFDAEMAMAWEAVCNAYCGETYGSTDFDVLENVRDAILRMTYYWYNFMPLSRGSAVVGFSVLLGLLLAANMEFTGKIPKGIQVDWEAILNFDPNSFAESIKSWLYPSLKITTSWKDYPDVASTLATTGSVVAALSSYDD</sequence>
<dbReference type="Gene3D" id="1.25.40.10">
    <property type="entry name" value="Tetratricopeptide repeat domain"/>
    <property type="match status" value="4"/>
</dbReference>
<feature type="repeat" description="TPR" evidence="1">
    <location>
        <begin position="381"/>
        <end position="414"/>
    </location>
</feature>
<proteinExistence type="predicted"/>
<evidence type="ECO:0000313" key="4">
    <source>
        <dbReference type="Proteomes" id="UP000657918"/>
    </source>
</evidence>
<dbReference type="Proteomes" id="UP000657918">
    <property type="component" value="Unassembled WGS sequence"/>
</dbReference>
<evidence type="ECO:0000313" key="3">
    <source>
        <dbReference type="EMBL" id="KAF9678573.1"/>
    </source>
</evidence>
<gene>
    <name evidence="3" type="ORF">SADUNF_Sadunf07G0048700</name>
</gene>
<feature type="compositionally biased region" description="Basic and acidic residues" evidence="2">
    <location>
        <begin position="145"/>
        <end position="156"/>
    </location>
</feature>
<feature type="compositionally biased region" description="Polar residues" evidence="2">
    <location>
        <begin position="161"/>
        <end position="172"/>
    </location>
</feature>
<keyword evidence="4" id="KW-1185">Reference proteome</keyword>
<dbReference type="InterPro" id="IPR011990">
    <property type="entry name" value="TPR-like_helical_dom_sf"/>
</dbReference>
<dbReference type="PANTHER" id="PTHR44749:SF1">
    <property type="entry name" value="TETRATRICOPEPTIDE-LIKE HELICAL DOMAIN-CONTAINING PROTEIN"/>
    <property type="match status" value="1"/>
</dbReference>
<feature type="repeat" description="TPR" evidence="1">
    <location>
        <begin position="483"/>
        <end position="516"/>
    </location>
</feature>
<evidence type="ECO:0008006" key="5">
    <source>
        <dbReference type="Google" id="ProtNLM"/>
    </source>
</evidence>
<organism evidence="3 4">
    <name type="scientific">Salix dunnii</name>
    <dbReference type="NCBI Taxonomy" id="1413687"/>
    <lineage>
        <taxon>Eukaryota</taxon>
        <taxon>Viridiplantae</taxon>
        <taxon>Streptophyta</taxon>
        <taxon>Embryophyta</taxon>
        <taxon>Tracheophyta</taxon>
        <taxon>Spermatophyta</taxon>
        <taxon>Magnoliopsida</taxon>
        <taxon>eudicotyledons</taxon>
        <taxon>Gunneridae</taxon>
        <taxon>Pentapetalae</taxon>
        <taxon>rosids</taxon>
        <taxon>fabids</taxon>
        <taxon>Malpighiales</taxon>
        <taxon>Salicaceae</taxon>
        <taxon>Saliceae</taxon>
        <taxon>Salix</taxon>
    </lineage>
</organism>
<dbReference type="PANTHER" id="PTHR44749">
    <property type="entry name" value="SUPPRESSOR OF RPS4-RLD 1"/>
    <property type="match status" value="1"/>
</dbReference>
<dbReference type="SUPFAM" id="SSF48452">
    <property type="entry name" value="TPR-like"/>
    <property type="match status" value="3"/>
</dbReference>
<reference evidence="3 4" key="1">
    <citation type="submission" date="2020-10" db="EMBL/GenBank/DDBJ databases">
        <title>Plant Genome Project.</title>
        <authorList>
            <person name="Zhang R.-G."/>
        </authorList>
    </citation>
    <scope>NUCLEOTIDE SEQUENCE [LARGE SCALE GENOMIC DNA]</scope>
    <source>
        <strain evidence="3">FAFU-HL-1</strain>
        <tissue evidence="3">Leaf</tissue>
    </source>
</reference>
<dbReference type="GO" id="GO:0045892">
    <property type="term" value="P:negative regulation of DNA-templated transcription"/>
    <property type="evidence" value="ECO:0007669"/>
    <property type="project" value="InterPro"/>
</dbReference>
<feature type="region of interest" description="Disordered" evidence="2">
    <location>
        <begin position="884"/>
        <end position="904"/>
    </location>
</feature>
<dbReference type="AlphaFoldDB" id="A0A835JZT1"/>
<feature type="compositionally biased region" description="Basic and acidic residues" evidence="2">
    <location>
        <begin position="180"/>
        <end position="197"/>
    </location>
</feature>
<accession>A0A835JZT1</accession>
<evidence type="ECO:0000256" key="1">
    <source>
        <dbReference type="PROSITE-ProRule" id="PRU00339"/>
    </source>
</evidence>
<protein>
    <recommendedName>
        <fullName evidence="5">Suppressor of RPS4-RLD 1</fullName>
    </recommendedName>
</protein>
<dbReference type="SMART" id="SM00028">
    <property type="entry name" value="TPR"/>
    <property type="match status" value="9"/>
</dbReference>
<feature type="repeat" description="TPR" evidence="1">
    <location>
        <begin position="415"/>
        <end position="448"/>
    </location>
</feature>
<dbReference type="Pfam" id="PF13432">
    <property type="entry name" value="TPR_16"/>
    <property type="match status" value="1"/>
</dbReference>
<comment type="caution">
    <text evidence="3">The sequence shown here is derived from an EMBL/GenBank/DDBJ whole genome shotgun (WGS) entry which is preliminary data.</text>
</comment>
<name>A0A835JZT1_9ROSI</name>
<evidence type="ECO:0000256" key="2">
    <source>
        <dbReference type="SAM" id="MobiDB-lite"/>
    </source>
</evidence>
<dbReference type="EMBL" id="JADGMS010000007">
    <property type="protein sequence ID" value="KAF9678573.1"/>
    <property type="molecule type" value="Genomic_DNA"/>
</dbReference>